<reference evidence="4" key="1">
    <citation type="submission" date="2023-06" db="EMBL/GenBank/DDBJ databases">
        <title>Draft genome sequence of Nocardioides sp. SOB72.</title>
        <authorList>
            <person name="Zhang G."/>
        </authorList>
    </citation>
    <scope>NUCLEOTIDE SEQUENCE</scope>
    <source>
        <strain evidence="4">SOB72</strain>
    </source>
</reference>
<dbReference type="Pfam" id="PF03372">
    <property type="entry name" value="Exo_endo_phos"/>
    <property type="match status" value="1"/>
</dbReference>
<dbReference type="Gene3D" id="3.60.10.10">
    <property type="entry name" value="Endonuclease/exonuclease/phosphatase"/>
    <property type="match status" value="1"/>
</dbReference>
<protein>
    <submittedName>
        <fullName evidence="4">ExeM/NucH family extracellular endonuclease</fullName>
    </submittedName>
</protein>
<organism evidence="4 5">
    <name type="scientific">Nocardioides abyssi</name>
    <dbReference type="NCBI Taxonomy" id="3058370"/>
    <lineage>
        <taxon>Bacteria</taxon>
        <taxon>Bacillati</taxon>
        <taxon>Actinomycetota</taxon>
        <taxon>Actinomycetes</taxon>
        <taxon>Propionibacteriales</taxon>
        <taxon>Nocardioidaceae</taxon>
        <taxon>Nocardioides</taxon>
    </lineage>
</organism>
<name>A0ABT8EU52_9ACTN</name>
<evidence type="ECO:0000256" key="2">
    <source>
        <dbReference type="SAM" id="SignalP"/>
    </source>
</evidence>
<dbReference type="InterPro" id="IPR005135">
    <property type="entry name" value="Endo/exonuclease/phosphatase"/>
</dbReference>
<dbReference type="PROSITE" id="PS51841">
    <property type="entry name" value="LTD"/>
    <property type="match status" value="1"/>
</dbReference>
<dbReference type="PROSITE" id="PS51318">
    <property type="entry name" value="TAT"/>
    <property type="match status" value="1"/>
</dbReference>
<feature type="signal peptide" evidence="2">
    <location>
        <begin position="1"/>
        <end position="34"/>
    </location>
</feature>
<feature type="chain" id="PRO_5045801926" evidence="2">
    <location>
        <begin position="35"/>
        <end position="946"/>
    </location>
</feature>
<keyword evidence="5" id="KW-1185">Reference proteome</keyword>
<dbReference type="NCBIfam" id="NF033681">
    <property type="entry name" value="ExeM_NucH_DNase"/>
    <property type="match status" value="1"/>
</dbReference>
<dbReference type="InterPro" id="IPR036691">
    <property type="entry name" value="Endo/exonu/phosph_ase_sf"/>
</dbReference>
<sequence length="946" mass="97219">MPAPGRSPRRLLASLSGLAVTAAGLSLVALPAHAVSSGLVISEVYGGGGNAGATYRSDFIELHNPTGSAISVDGWSVQYRASGNSAAASGVTPLTGTVPAGGYYLVQQASGTGGTVDLPTPNATGGIAMSGSAFTVWLSDGTTPLNPPVGSATSVSGVVDLVGVNSNTFETTKTGGTANATSASRTAPDGDVNAAEFTIGTPNPQSTATTPEEPEEPEEPTAPQAATIAEVQGTGAVSPLAGSTVVTTGVVTAAWPTGGLSGFYLQTPGDPATPAASDAVFVYTPGLAADGYPAVGESVEVTGAVTEFNGLTEITADAAGLREVADLGTVVPLPAVPGTDCALPGTDCPTGAELDALREAHEGEAVLPTGPITVTDTYDGSAYNGGSASSGFFGEIGLAVDDQPLVTPTEVVDAQDTAGVAARAAYNNAHRVILDDGSSLNYASNANKGLPLPYYTAEHTVRVGAAVTFTEPVVLDYRFGWKLQPTEQVVGVPEGISFEQDRPALPEDVGGDVKLATFNVLNYFTTLGTDVAGCSSYNDRAGNPITVNSCSGNGPRGAWDAASFERQQAKIVDAITKLDADVVSLEEIENSLVVDGHDRDEAVAALVEALNADAGATRWDYVRSPAEVPADEDVIRTAFIYDPATVRPVGASQIFDDPAFANARQPFAQVFTGVDGDDSDGFAVVANHFKSKGSGTPDPFGQGNANDSRVAQAQALVGFADTFAAARGVEKIFLAGDFNAYSEEDPVQLIEAAGYTSLESTSDPDEESYNFDGAVGSLDHVFANAAARGVVTGVDVWNINAEESVYYEYSRFNSNVTDLYTVDPFRSSDHNPEIVGIDLPDAGAKLVSKVKAKHAPNQVYVGEADTTLDVEVRTNGHRATPTGTVQVLLEGRVLATGRLVDGEVTLTLPAFTEVGRAVLDVVYSGSSTVAGDSVEHGINVKKLKKK</sequence>
<evidence type="ECO:0000313" key="5">
    <source>
        <dbReference type="Proteomes" id="UP001168537"/>
    </source>
</evidence>
<evidence type="ECO:0000256" key="1">
    <source>
        <dbReference type="SAM" id="MobiDB-lite"/>
    </source>
</evidence>
<keyword evidence="4" id="KW-0255">Endonuclease</keyword>
<evidence type="ECO:0000313" key="4">
    <source>
        <dbReference type="EMBL" id="MDN4161678.1"/>
    </source>
</evidence>
<feature type="compositionally biased region" description="Polar residues" evidence="1">
    <location>
        <begin position="171"/>
        <end position="185"/>
    </location>
</feature>
<keyword evidence="2" id="KW-0732">Signal</keyword>
<comment type="caution">
    <text evidence="4">The sequence shown here is derived from an EMBL/GenBank/DDBJ whole genome shotgun (WGS) entry which is preliminary data.</text>
</comment>
<dbReference type="RefSeq" id="WP_300960577.1">
    <property type="nucleotide sequence ID" value="NZ_JAUHJR010000003.1"/>
</dbReference>
<evidence type="ECO:0000259" key="3">
    <source>
        <dbReference type="PROSITE" id="PS51841"/>
    </source>
</evidence>
<dbReference type="EMBL" id="JAUHJR010000003">
    <property type="protein sequence ID" value="MDN4161678.1"/>
    <property type="molecule type" value="Genomic_DNA"/>
</dbReference>
<dbReference type="CDD" id="cd10283">
    <property type="entry name" value="MnuA_DNase1-like"/>
    <property type="match status" value="1"/>
</dbReference>
<dbReference type="InterPro" id="IPR001322">
    <property type="entry name" value="Lamin_tail_dom"/>
</dbReference>
<accession>A0ABT8EU52</accession>
<dbReference type="SUPFAM" id="SSF56219">
    <property type="entry name" value="DNase I-like"/>
    <property type="match status" value="1"/>
</dbReference>
<dbReference type="PANTHER" id="PTHR42834">
    <property type="entry name" value="ENDONUCLEASE/EXONUCLEASE/PHOSPHATASE FAMILY PROTEIN (AFU_ORTHOLOGUE AFUA_3G09210)"/>
    <property type="match status" value="1"/>
</dbReference>
<dbReference type="Pfam" id="PF00932">
    <property type="entry name" value="LTD"/>
    <property type="match status" value="1"/>
</dbReference>
<feature type="region of interest" description="Disordered" evidence="1">
    <location>
        <begin position="171"/>
        <end position="223"/>
    </location>
</feature>
<dbReference type="InterPro" id="IPR006311">
    <property type="entry name" value="TAT_signal"/>
</dbReference>
<proteinExistence type="predicted"/>
<dbReference type="GO" id="GO:0004519">
    <property type="term" value="F:endonuclease activity"/>
    <property type="evidence" value="ECO:0007669"/>
    <property type="project" value="UniProtKB-KW"/>
</dbReference>
<dbReference type="Proteomes" id="UP001168537">
    <property type="component" value="Unassembled WGS sequence"/>
</dbReference>
<dbReference type="InterPro" id="IPR047971">
    <property type="entry name" value="ExeM-like"/>
</dbReference>
<keyword evidence="4" id="KW-0540">Nuclease</keyword>
<keyword evidence="4" id="KW-0378">Hydrolase</keyword>
<feature type="domain" description="LTD" evidence="3">
    <location>
        <begin position="28"/>
        <end position="166"/>
    </location>
</feature>
<dbReference type="CDD" id="cd04486">
    <property type="entry name" value="YhcR_OBF_like"/>
    <property type="match status" value="1"/>
</dbReference>
<dbReference type="PANTHER" id="PTHR42834:SF1">
    <property type="entry name" value="ENDONUCLEASE_EXONUCLEASE_PHOSPHATASE FAMILY PROTEIN (AFU_ORTHOLOGUE AFUA_3G09210)"/>
    <property type="match status" value="1"/>
</dbReference>
<gene>
    <name evidence="4" type="ORF">QWY29_09985</name>
</gene>